<keyword evidence="1" id="KW-1133">Transmembrane helix</keyword>
<keyword evidence="1" id="KW-0472">Membrane</keyword>
<keyword evidence="1" id="KW-0812">Transmembrane</keyword>
<comment type="caution">
    <text evidence="2">The sequence shown here is derived from an EMBL/GenBank/DDBJ whole genome shotgun (WGS) entry which is preliminary data.</text>
</comment>
<gene>
    <name evidence="2" type="ORF">GCL60_12850</name>
</gene>
<proteinExistence type="predicted"/>
<dbReference type="AlphaFoldDB" id="A0A6N6VVZ2"/>
<sequence>MGVVKDKKVQKNNLPVEVLKEKSTSTNHKLNDFYPNSAFQSELREEGSNSFSKEHTIQSSSDIQEKSYPFDLDFSESVKTNYIHIPGILRKPFHAAKVSAKIIRLKDGNWKIVNINSKNPYFRAFFYEEIQKMIKDKYLVQSLISSNLKLVELNLIYTKLKSVEDPSIDTKVTISKNQVFFYIDEKIKPEEYALIAGGINILGIAAYALDKMLPDYYQNSSYILELKKSFAFENEGAIN</sequence>
<evidence type="ECO:0000256" key="1">
    <source>
        <dbReference type="SAM" id="Phobius"/>
    </source>
</evidence>
<name>A0A6N6VVZ2_9BACT</name>
<dbReference type="EMBL" id="WFLM01000004">
    <property type="protein sequence ID" value="KAB8038055.1"/>
    <property type="molecule type" value="Genomic_DNA"/>
</dbReference>
<accession>A0A6N6VVZ2</accession>
<dbReference type="Proteomes" id="UP000437748">
    <property type="component" value="Unassembled WGS sequence"/>
</dbReference>
<organism evidence="2 3">
    <name type="scientific">Silvanigrella paludirubra</name>
    <dbReference type="NCBI Taxonomy" id="2499159"/>
    <lineage>
        <taxon>Bacteria</taxon>
        <taxon>Pseudomonadati</taxon>
        <taxon>Bdellovibrionota</taxon>
        <taxon>Oligoflexia</taxon>
        <taxon>Silvanigrellales</taxon>
        <taxon>Silvanigrellaceae</taxon>
        <taxon>Silvanigrella</taxon>
    </lineage>
</organism>
<reference evidence="2 3" key="1">
    <citation type="submission" date="2019-10" db="EMBL/GenBank/DDBJ databases">
        <title>New species of Slilvanegrellaceae.</title>
        <authorList>
            <person name="Pitt A."/>
            <person name="Hahn M.W."/>
        </authorList>
    </citation>
    <scope>NUCLEOTIDE SEQUENCE [LARGE SCALE GENOMIC DNA]</scope>
    <source>
        <strain evidence="2 3">SP-Ram-0.45-NSY-1</strain>
    </source>
</reference>
<evidence type="ECO:0000313" key="3">
    <source>
        <dbReference type="Proteomes" id="UP000437748"/>
    </source>
</evidence>
<evidence type="ECO:0000313" key="2">
    <source>
        <dbReference type="EMBL" id="KAB8038055.1"/>
    </source>
</evidence>
<keyword evidence="3" id="KW-1185">Reference proteome</keyword>
<feature type="transmembrane region" description="Helical" evidence="1">
    <location>
        <begin position="192"/>
        <end position="209"/>
    </location>
</feature>
<protein>
    <submittedName>
        <fullName evidence="2">Uncharacterized protein</fullName>
    </submittedName>
</protein>